<evidence type="ECO:0000256" key="8">
    <source>
        <dbReference type="ARBA" id="ARBA00023170"/>
    </source>
</evidence>
<sequence>MKSFTAWVGAYFTDPNYPSMGLSIVYLKVIRLWELKKVDYILPCWLCIAFLSQIAYILVTNRRLHFIINMFQTGFFHLGLAKIALYYYNLPKWMETFNWLSEMEIRQQNDEHLKPIVDRYTKYGNSVSWAYLILSYSTWVFNYGENLLMVIIQMETSHEIDPTYITFFWLWPTEPLRGRWNVYPYIILQFFYAFFTVTYLLAFNVLCVSTMIAMAGQIEVLSEMFRRALDTNSEEEQYRNLITCYKRYADILFMQKNLNKIMSSILFMYLLVASINLSLVLFSLQNLKKSSKLASEELVLNLTVEVFYFYWHGHQVMHQSESISAAVYDSDWVDKSPEIRRLVYIMSSTVNRKLV</sequence>
<dbReference type="PANTHER" id="PTHR21137:SF3">
    <property type="entry name" value="ODORANT RECEPTOR 30A-RELATED"/>
    <property type="match status" value="1"/>
</dbReference>
<dbReference type="AlphaFoldDB" id="A0A8S4FCP0"/>
<reference evidence="11" key="1">
    <citation type="submission" date="2020-11" db="EMBL/GenBank/DDBJ databases">
        <authorList>
            <person name="Whiteford S."/>
        </authorList>
    </citation>
    <scope>NUCLEOTIDE SEQUENCE</scope>
</reference>
<keyword evidence="5 10" id="KW-0552">Olfaction</keyword>
<evidence type="ECO:0000256" key="10">
    <source>
        <dbReference type="RuleBase" id="RU351113"/>
    </source>
</evidence>
<comment type="subcellular location">
    <subcellularLocation>
        <location evidence="1 10">Cell membrane</location>
        <topology evidence="1 10">Multi-pass membrane protein</topology>
    </subcellularLocation>
</comment>
<evidence type="ECO:0000313" key="11">
    <source>
        <dbReference type="EMBL" id="CAG9124765.1"/>
    </source>
</evidence>
<dbReference type="InterPro" id="IPR004117">
    <property type="entry name" value="7tm6_olfct_rcpt"/>
</dbReference>
<dbReference type="GO" id="GO:0005549">
    <property type="term" value="F:odorant binding"/>
    <property type="evidence" value="ECO:0007669"/>
    <property type="project" value="InterPro"/>
</dbReference>
<keyword evidence="6 10" id="KW-1133">Transmembrane helix</keyword>
<evidence type="ECO:0000256" key="2">
    <source>
        <dbReference type="ARBA" id="ARBA00022475"/>
    </source>
</evidence>
<keyword evidence="4 10" id="KW-0812">Transmembrane</keyword>
<name>A0A8S4FCP0_PLUXY</name>
<evidence type="ECO:0000256" key="6">
    <source>
        <dbReference type="ARBA" id="ARBA00022989"/>
    </source>
</evidence>
<evidence type="ECO:0000256" key="9">
    <source>
        <dbReference type="ARBA" id="ARBA00023224"/>
    </source>
</evidence>
<keyword evidence="12" id="KW-1185">Reference proteome</keyword>
<evidence type="ECO:0000256" key="4">
    <source>
        <dbReference type="ARBA" id="ARBA00022692"/>
    </source>
</evidence>
<feature type="transmembrane region" description="Helical" evidence="10">
    <location>
        <begin position="261"/>
        <end position="282"/>
    </location>
</feature>
<dbReference type="Proteomes" id="UP000653454">
    <property type="component" value="Unassembled WGS sequence"/>
</dbReference>
<evidence type="ECO:0000256" key="1">
    <source>
        <dbReference type="ARBA" id="ARBA00004651"/>
    </source>
</evidence>
<dbReference type="EMBL" id="CAJHNJ030000030">
    <property type="protein sequence ID" value="CAG9124765.1"/>
    <property type="molecule type" value="Genomic_DNA"/>
</dbReference>
<proteinExistence type="inferred from homology"/>
<evidence type="ECO:0000256" key="5">
    <source>
        <dbReference type="ARBA" id="ARBA00022725"/>
    </source>
</evidence>
<organism evidence="11 12">
    <name type="scientific">Plutella xylostella</name>
    <name type="common">Diamondback moth</name>
    <name type="synonym">Plutella maculipennis</name>
    <dbReference type="NCBI Taxonomy" id="51655"/>
    <lineage>
        <taxon>Eukaryota</taxon>
        <taxon>Metazoa</taxon>
        <taxon>Ecdysozoa</taxon>
        <taxon>Arthropoda</taxon>
        <taxon>Hexapoda</taxon>
        <taxon>Insecta</taxon>
        <taxon>Pterygota</taxon>
        <taxon>Neoptera</taxon>
        <taxon>Endopterygota</taxon>
        <taxon>Lepidoptera</taxon>
        <taxon>Glossata</taxon>
        <taxon>Ditrysia</taxon>
        <taxon>Yponomeutoidea</taxon>
        <taxon>Plutellidae</taxon>
        <taxon>Plutella</taxon>
    </lineage>
</organism>
<keyword evidence="8 10" id="KW-0675">Receptor</keyword>
<comment type="caution">
    <text evidence="11">The sequence shown here is derived from an EMBL/GenBank/DDBJ whole genome shotgun (WGS) entry which is preliminary data.</text>
</comment>
<evidence type="ECO:0000256" key="7">
    <source>
        <dbReference type="ARBA" id="ARBA00023136"/>
    </source>
</evidence>
<keyword evidence="7 10" id="KW-0472">Membrane</keyword>
<feature type="transmembrane region" description="Helical" evidence="10">
    <location>
        <begin position="66"/>
        <end position="88"/>
    </location>
</feature>
<accession>A0A8S4FCP0</accession>
<protein>
    <recommendedName>
        <fullName evidence="10">Odorant receptor</fullName>
    </recommendedName>
</protein>
<dbReference type="PANTHER" id="PTHR21137">
    <property type="entry name" value="ODORANT RECEPTOR"/>
    <property type="match status" value="1"/>
</dbReference>
<comment type="similarity">
    <text evidence="10">Belongs to the insect chemoreceptor superfamily. Heteromeric odorant receptor channel (TC 1.A.69) family.</text>
</comment>
<dbReference type="Pfam" id="PF02949">
    <property type="entry name" value="7tm_6"/>
    <property type="match status" value="1"/>
</dbReference>
<keyword evidence="9 10" id="KW-0807">Transducer</keyword>
<evidence type="ECO:0000256" key="3">
    <source>
        <dbReference type="ARBA" id="ARBA00022606"/>
    </source>
</evidence>
<dbReference type="GO" id="GO:0005886">
    <property type="term" value="C:plasma membrane"/>
    <property type="evidence" value="ECO:0007669"/>
    <property type="project" value="UniProtKB-SubCell"/>
</dbReference>
<evidence type="ECO:0000313" key="12">
    <source>
        <dbReference type="Proteomes" id="UP000653454"/>
    </source>
</evidence>
<comment type="caution">
    <text evidence="10">Lacks conserved residue(s) required for the propagation of feature annotation.</text>
</comment>
<feature type="transmembrane region" description="Helical" evidence="10">
    <location>
        <begin position="40"/>
        <end position="59"/>
    </location>
</feature>
<gene>
    <name evidence="11" type="ORF">PLXY2_LOCUS8133</name>
</gene>
<dbReference type="GO" id="GO:0007165">
    <property type="term" value="P:signal transduction"/>
    <property type="evidence" value="ECO:0007669"/>
    <property type="project" value="UniProtKB-KW"/>
</dbReference>
<keyword evidence="2" id="KW-1003">Cell membrane</keyword>
<feature type="transmembrane region" description="Helical" evidence="10">
    <location>
        <begin position="186"/>
        <end position="215"/>
    </location>
</feature>
<dbReference type="GO" id="GO:0004984">
    <property type="term" value="F:olfactory receptor activity"/>
    <property type="evidence" value="ECO:0007669"/>
    <property type="project" value="InterPro"/>
</dbReference>
<keyword evidence="3 10" id="KW-0716">Sensory transduction</keyword>